<dbReference type="GO" id="GO:0006508">
    <property type="term" value="P:proteolysis"/>
    <property type="evidence" value="ECO:0007669"/>
    <property type="project" value="UniProtKB-KW"/>
</dbReference>
<evidence type="ECO:0000256" key="4">
    <source>
        <dbReference type="ARBA" id="ARBA00022825"/>
    </source>
</evidence>
<dbReference type="GO" id="GO:0030288">
    <property type="term" value="C:outer membrane-bounded periplasmic space"/>
    <property type="evidence" value="ECO:0007669"/>
    <property type="project" value="TreeGrafter"/>
</dbReference>
<evidence type="ECO:0000313" key="10">
    <source>
        <dbReference type="Proteomes" id="UP000075683"/>
    </source>
</evidence>
<dbReference type="InterPro" id="IPR002477">
    <property type="entry name" value="Peptidoglycan-bd-like"/>
</dbReference>
<dbReference type="InterPro" id="IPR005151">
    <property type="entry name" value="Tail-specific_protease"/>
</dbReference>
<sequence>MSKRKVLILLLISMVLSASATYFFLNWRWEERVREQQDLLEIPEGGAQENQDHLEKIGNAFHLIKTQYVGEVNEEKLTEGAIQGMLTVLNDPYSVYMNREEASRFSESLDSSFEGIGAEITKIDGKIIIVSPLKNSPAEKAGLKPYDQILKVDGADVTNKELNEVTLKIRGKKGTKVVLEILRNGLEKPISVEVKRDTIPIETVYSSLEEANGKKIGYIEITSFSRDTGEEFADHLKKLERKKIAGLIIDVRGNPGGLLTSVEEIASQLITGDKPIVQIEKKDGERETIFSKLKKRKGYPIAVLTDEGSASASEILAAALKEGEGYPVIGERTFGKGTVQQQISLGDGSNMKLTMYKWLTPNGNWIHGKGIEPDVEVEQPALFHLQPLQLKGILKRDMNDEQIKQAQFILKELGYEPGRTDGYFDETTEAAVKVFQHDNRLPETGVIDGKTAKAMEKVILEEKENKANDRQLKTSLKYLSYMAEK</sequence>
<dbReference type="SMART" id="SM00228">
    <property type="entry name" value="PDZ"/>
    <property type="match status" value="1"/>
</dbReference>
<comment type="caution">
    <text evidence="9">The sequence shown here is derived from an EMBL/GenBank/DDBJ whole genome shotgun (WGS) entry which is preliminary data.</text>
</comment>
<comment type="catalytic activity">
    <reaction evidence="5">
        <text>The enzyme shows specific recognition of a C-terminal tripeptide, Xaa-Yaa-Zaa, in which Xaa is preferably Ala or Leu, Yaa is preferably Ala or Tyr, and Zaa is preferably Ala, but then cleaves at a variable distance from the C-terminus. A typical cleavage is -Ala-Ala-|-Arg-Ala-Ala-Lys-Glu-Asn-Tyr-Ala-Leu-Ala-Ala.</text>
        <dbReference type="EC" id="3.4.21.102"/>
    </reaction>
</comment>
<proteinExistence type="inferred from homology"/>
<dbReference type="Gene3D" id="2.30.42.10">
    <property type="match status" value="1"/>
</dbReference>
<evidence type="ECO:0000256" key="3">
    <source>
        <dbReference type="ARBA" id="ARBA00022801"/>
    </source>
</evidence>
<evidence type="ECO:0000313" key="9">
    <source>
        <dbReference type="EMBL" id="KYD18566.1"/>
    </source>
</evidence>
<gene>
    <name evidence="9" type="ORF">B4135_2335</name>
</gene>
<keyword evidence="2 7" id="KW-0645">Protease</keyword>
<dbReference type="STRING" id="301148.B4135_2335"/>
<evidence type="ECO:0000256" key="1">
    <source>
        <dbReference type="ARBA" id="ARBA00009179"/>
    </source>
</evidence>
<dbReference type="Pfam" id="PF22694">
    <property type="entry name" value="CtpB_N-like"/>
    <property type="match status" value="1"/>
</dbReference>
<dbReference type="Pfam" id="PF13180">
    <property type="entry name" value="PDZ_2"/>
    <property type="match status" value="1"/>
</dbReference>
<accession>A0A150M2C1</accession>
<dbReference type="SUPFAM" id="SSF52096">
    <property type="entry name" value="ClpP/crotonase"/>
    <property type="match status" value="1"/>
</dbReference>
<keyword evidence="4 7" id="KW-0720">Serine protease</keyword>
<dbReference type="PROSITE" id="PS50106">
    <property type="entry name" value="PDZ"/>
    <property type="match status" value="1"/>
</dbReference>
<organism evidence="9 10">
    <name type="scientific">Caldibacillus debilis</name>
    <dbReference type="NCBI Taxonomy" id="301148"/>
    <lineage>
        <taxon>Bacteria</taxon>
        <taxon>Bacillati</taxon>
        <taxon>Bacillota</taxon>
        <taxon>Bacilli</taxon>
        <taxon>Bacillales</taxon>
        <taxon>Bacillaceae</taxon>
        <taxon>Caldibacillus</taxon>
    </lineage>
</organism>
<feature type="domain" description="PDZ" evidence="8">
    <location>
        <begin position="94"/>
        <end position="170"/>
    </location>
</feature>
<dbReference type="OrthoDB" id="9812068at2"/>
<dbReference type="AlphaFoldDB" id="A0A150M2C1"/>
<evidence type="ECO:0000256" key="7">
    <source>
        <dbReference type="RuleBase" id="RU004404"/>
    </source>
</evidence>
<reference evidence="9 10" key="1">
    <citation type="submission" date="2016-01" db="EMBL/GenBank/DDBJ databases">
        <title>Draft Genome Sequences of Seven Thermophilic Sporeformers Isolated from Foods.</title>
        <authorList>
            <person name="Berendsen E.M."/>
            <person name="Wells-Bennik M.H."/>
            <person name="Krawcyk A.O."/>
            <person name="De Jong A."/>
            <person name="Holsappel S."/>
            <person name="Eijlander R.T."/>
            <person name="Kuipers O.P."/>
        </authorList>
    </citation>
    <scope>NUCLEOTIDE SEQUENCE [LARGE SCALE GENOMIC DNA]</scope>
    <source>
        <strain evidence="9 10">B4135</strain>
    </source>
</reference>
<dbReference type="CDD" id="cd07560">
    <property type="entry name" value="Peptidase_S41_CPP"/>
    <property type="match status" value="1"/>
</dbReference>
<dbReference type="Pfam" id="PF01471">
    <property type="entry name" value="PG_binding_1"/>
    <property type="match status" value="1"/>
</dbReference>
<evidence type="ECO:0000256" key="6">
    <source>
        <dbReference type="ARBA" id="ARBA00066637"/>
    </source>
</evidence>
<dbReference type="FunFam" id="3.30.750.44:FF:000001">
    <property type="entry name" value="S41 family peptidase"/>
    <property type="match status" value="1"/>
</dbReference>
<dbReference type="Gene3D" id="3.30.750.44">
    <property type="match status" value="1"/>
</dbReference>
<dbReference type="PANTHER" id="PTHR32060:SF29">
    <property type="entry name" value="CARBOXY-TERMINAL PROCESSING PROTEASE CTPB"/>
    <property type="match status" value="1"/>
</dbReference>
<keyword evidence="3 7" id="KW-0378">Hydrolase</keyword>
<dbReference type="FunFam" id="2.30.42.10:FF:000063">
    <property type="entry name" value="Peptidase, S41 family"/>
    <property type="match status" value="1"/>
</dbReference>
<evidence type="ECO:0000259" key="8">
    <source>
        <dbReference type="PROSITE" id="PS50106"/>
    </source>
</evidence>
<dbReference type="EC" id="3.4.21.102" evidence="6"/>
<dbReference type="SUPFAM" id="SSF47090">
    <property type="entry name" value="PGBD-like"/>
    <property type="match status" value="1"/>
</dbReference>
<dbReference type="Pfam" id="PF03572">
    <property type="entry name" value="Peptidase_S41"/>
    <property type="match status" value="1"/>
</dbReference>
<evidence type="ECO:0000256" key="2">
    <source>
        <dbReference type="ARBA" id="ARBA00022670"/>
    </source>
</evidence>
<dbReference type="InterPro" id="IPR001478">
    <property type="entry name" value="PDZ"/>
</dbReference>
<dbReference type="SMART" id="SM00245">
    <property type="entry name" value="TSPc"/>
    <property type="match status" value="1"/>
</dbReference>
<evidence type="ECO:0000256" key="5">
    <source>
        <dbReference type="ARBA" id="ARBA00051784"/>
    </source>
</evidence>
<name>A0A150M2C1_9BACI</name>
<dbReference type="EMBL" id="LQYT01000050">
    <property type="protein sequence ID" value="KYD18566.1"/>
    <property type="molecule type" value="Genomic_DNA"/>
</dbReference>
<dbReference type="GO" id="GO:0007165">
    <property type="term" value="P:signal transduction"/>
    <property type="evidence" value="ECO:0007669"/>
    <property type="project" value="TreeGrafter"/>
</dbReference>
<dbReference type="InterPro" id="IPR036365">
    <property type="entry name" value="PGBD-like_sf"/>
</dbReference>
<protein>
    <recommendedName>
        <fullName evidence="6">C-terminal processing peptidase</fullName>
        <ecNumber evidence="6">3.4.21.102</ecNumber>
    </recommendedName>
</protein>
<dbReference type="GO" id="GO:0004252">
    <property type="term" value="F:serine-type endopeptidase activity"/>
    <property type="evidence" value="ECO:0007669"/>
    <property type="project" value="UniProtKB-EC"/>
</dbReference>
<dbReference type="CDD" id="cd06782">
    <property type="entry name" value="cpPDZ_CPP-like"/>
    <property type="match status" value="1"/>
</dbReference>
<dbReference type="RefSeq" id="WP_061569073.1">
    <property type="nucleotide sequence ID" value="NZ_LQYT01000050.1"/>
</dbReference>
<dbReference type="Gene3D" id="1.10.101.10">
    <property type="entry name" value="PGBD-like superfamily/PGBD"/>
    <property type="match status" value="1"/>
</dbReference>
<comment type="similarity">
    <text evidence="1 7">Belongs to the peptidase S41A family.</text>
</comment>
<dbReference type="InterPro" id="IPR004447">
    <property type="entry name" value="Peptidase_S41A"/>
</dbReference>
<dbReference type="InterPro" id="IPR036366">
    <property type="entry name" value="PGBDSf"/>
</dbReference>
<dbReference type="InterPro" id="IPR029045">
    <property type="entry name" value="ClpP/crotonase-like_dom_sf"/>
</dbReference>
<dbReference type="SUPFAM" id="SSF50156">
    <property type="entry name" value="PDZ domain-like"/>
    <property type="match status" value="1"/>
</dbReference>
<dbReference type="NCBIfam" id="TIGR00225">
    <property type="entry name" value="prc"/>
    <property type="match status" value="1"/>
</dbReference>
<dbReference type="Proteomes" id="UP000075683">
    <property type="component" value="Unassembled WGS sequence"/>
</dbReference>
<dbReference type="InterPro" id="IPR036034">
    <property type="entry name" value="PDZ_sf"/>
</dbReference>
<dbReference type="PANTHER" id="PTHR32060">
    <property type="entry name" value="TAIL-SPECIFIC PROTEASE"/>
    <property type="match status" value="1"/>
</dbReference>
<dbReference type="Gene3D" id="3.90.226.10">
    <property type="entry name" value="2-enoyl-CoA Hydratase, Chain A, domain 1"/>
    <property type="match status" value="1"/>
</dbReference>
<dbReference type="InterPro" id="IPR055210">
    <property type="entry name" value="CtpA/B_N"/>
</dbReference>
<dbReference type="PATRIC" id="fig|301148.3.peg.3839"/>